<dbReference type="GO" id="GO:0005737">
    <property type="term" value="C:cytoplasm"/>
    <property type="evidence" value="ECO:0007669"/>
    <property type="project" value="TreeGrafter"/>
</dbReference>
<keyword evidence="1 2" id="KW-0694">RNA-binding</keyword>
<protein>
    <recommendedName>
        <fullName evidence="4">RRM domain-containing protein</fullName>
    </recommendedName>
</protein>
<reference evidence="5" key="1">
    <citation type="submission" date="2014-11" db="EMBL/GenBank/DDBJ databases">
        <authorList>
            <person name="Otto D Thomas"/>
            <person name="Naeem Raeece"/>
        </authorList>
    </citation>
    <scope>NUCLEOTIDE SEQUENCE</scope>
</reference>
<gene>
    <name evidence="5" type="ORF">Cvel_9929</name>
</gene>
<evidence type="ECO:0000256" key="2">
    <source>
        <dbReference type="PROSITE-ProRule" id="PRU00176"/>
    </source>
</evidence>
<dbReference type="SMART" id="SM00360">
    <property type="entry name" value="RRM"/>
    <property type="match status" value="1"/>
</dbReference>
<dbReference type="Pfam" id="PF00076">
    <property type="entry name" value="RRM_1"/>
    <property type="match status" value="1"/>
</dbReference>
<dbReference type="EMBL" id="CDMZ01004627">
    <property type="protein sequence ID" value="CEM50318.1"/>
    <property type="molecule type" value="Genomic_DNA"/>
</dbReference>
<evidence type="ECO:0000256" key="3">
    <source>
        <dbReference type="SAM" id="MobiDB-lite"/>
    </source>
</evidence>
<dbReference type="InterPro" id="IPR035979">
    <property type="entry name" value="RBD_domain_sf"/>
</dbReference>
<dbReference type="AlphaFoldDB" id="A0A0G4I0E6"/>
<evidence type="ECO:0000256" key="1">
    <source>
        <dbReference type="ARBA" id="ARBA00022884"/>
    </source>
</evidence>
<feature type="compositionally biased region" description="Gly residues" evidence="3">
    <location>
        <begin position="296"/>
        <end position="325"/>
    </location>
</feature>
<dbReference type="InterPro" id="IPR000504">
    <property type="entry name" value="RRM_dom"/>
</dbReference>
<feature type="compositionally biased region" description="Acidic residues" evidence="3">
    <location>
        <begin position="167"/>
        <end position="176"/>
    </location>
</feature>
<feature type="compositionally biased region" description="Basic and acidic residues" evidence="3">
    <location>
        <begin position="9"/>
        <end position="21"/>
    </location>
</feature>
<dbReference type="GO" id="GO:0005634">
    <property type="term" value="C:nucleus"/>
    <property type="evidence" value="ECO:0007669"/>
    <property type="project" value="TreeGrafter"/>
</dbReference>
<feature type="compositionally biased region" description="Acidic residues" evidence="3">
    <location>
        <begin position="104"/>
        <end position="135"/>
    </location>
</feature>
<feature type="region of interest" description="Disordered" evidence="3">
    <location>
        <begin position="275"/>
        <end position="331"/>
    </location>
</feature>
<feature type="region of interest" description="Disordered" evidence="3">
    <location>
        <begin position="1"/>
        <end position="176"/>
    </location>
</feature>
<dbReference type="InterPro" id="IPR050374">
    <property type="entry name" value="RRT5_SRSF_SR"/>
</dbReference>
<feature type="compositionally biased region" description="Gly residues" evidence="3">
    <location>
        <begin position="276"/>
        <end position="288"/>
    </location>
</feature>
<dbReference type="Gene3D" id="3.30.70.330">
    <property type="match status" value="1"/>
</dbReference>
<dbReference type="InterPro" id="IPR012677">
    <property type="entry name" value="Nucleotide-bd_a/b_plait_sf"/>
</dbReference>
<accession>A0A0G4I0E6</accession>
<dbReference type="VEuPathDB" id="CryptoDB:Cvel_9929"/>
<evidence type="ECO:0000259" key="4">
    <source>
        <dbReference type="PROSITE" id="PS50102"/>
    </source>
</evidence>
<feature type="compositionally biased region" description="Basic and acidic residues" evidence="3">
    <location>
        <begin position="32"/>
        <end position="66"/>
    </location>
</feature>
<feature type="domain" description="RRM" evidence="4">
    <location>
        <begin position="179"/>
        <end position="263"/>
    </location>
</feature>
<name>A0A0G4I0E6_9ALVE</name>
<evidence type="ECO:0000313" key="5">
    <source>
        <dbReference type="EMBL" id="CEM50318.1"/>
    </source>
</evidence>
<proteinExistence type="predicted"/>
<dbReference type="CDD" id="cd00590">
    <property type="entry name" value="RRM_SF"/>
    <property type="match status" value="1"/>
</dbReference>
<organism evidence="5">
    <name type="scientific">Chromera velia CCMP2878</name>
    <dbReference type="NCBI Taxonomy" id="1169474"/>
    <lineage>
        <taxon>Eukaryota</taxon>
        <taxon>Sar</taxon>
        <taxon>Alveolata</taxon>
        <taxon>Colpodellida</taxon>
        <taxon>Chromeraceae</taxon>
        <taxon>Chromera</taxon>
    </lineage>
</organism>
<dbReference type="PROSITE" id="PS50102">
    <property type="entry name" value="RRM"/>
    <property type="match status" value="1"/>
</dbReference>
<dbReference type="SUPFAM" id="SSF54928">
    <property type="entry name" value="RNA-binding domain, RBD"/>
    <property type="match status" value="1"/>
</dbReference>
<dbReference type="PANTHER" id="PTHR23003">
    <property type="entry name" value="RNA RECOGNITION MOTIF RRM DOMAIN CONTAINING PROTEIN"/>
    <property type="match status" value="1"/>
</dbReference>
<dbReference type="GO" id="GO:0003729">
    <property type="term" value="F:mRNA binding"/>
    <property type="evidence" value="ECO:0007669"/>
    <property type="project" value="TreeGrafter"/>
</dbReference>
<feature type="compositionally biased region" description="Low complexity" evidence="3">
    <location>
        <begin position="136"/>
        <end position="151"/>
    </location>
</feature>
<sequence length="331" mass="35887">MIGPRGFQSRKEKEGKKRAWQEEITQGDPEAEDPKALKLTKEDLQKLRGEDEQEKDGGVGKEEGESGTKNGESTGEVPPAKAVGTETAAAGDVKKKKKKFDWMSESDEEISEDEEEEEEEEEEEDDDMELDEEEGAQPQNGAAAAAAAAGDDGSEGAKEEGEVAAETQEDPGEMEDERCVVFVTNLPWESSHEHIKAFFTETCGQVVQVVNDPDTPANSMRPNAQHAGRVFVEFRRFQGAQDALRFSDKPLMGRPIRVQSALKLDGRYIVKNQAPVGGGGRGFRGGGRPFHPHPYGRGGPSGHMQGRGGGGGFRGGRGGRGGGIDRGYRWE</sequence>